<dbReference type="RefSeq" id="WP_237053331.1">
    <property type="nucleotide sequence ID" value="NZ_JAKJPO010000001.1"/>
</dbReference>
<feature type="domain" description="Schlafen AlbA-2" evidence="1">
    <location>
        <begin position="15"/>
        <end position="145"/>
    </location>
</feature>
<evidence type="ECO:0000313" key="3">
    <source>
        <dbReference type="Proteomes" id="UP001430796"/>
    </source>
</evidence>
<keyword evidence="2" id="KW-0547">Nucleotide-binding</keyword>
<gene>
    <name evidence="2" type="ORF">L3V18_04165</name>
</gene>
<name>A0ABS9HRS4_9GAMM</name>
<dbReference type="EMBL" id="JAKJPO010000001">
    <property type="protein sequence ID" value="MCF7220983.1"/>
    <property type="molecule type" value="Genomic_DNA"/>
</dbReference>
<dbReference type="Proteomes" id="UP001430796">
    <property type="component" value="Unassembled WGS sequence"/>
</dbReference>
<reference evidence="3" key="1">
    <citation type="submission" date="2022-01" db="EMBL/GenBank/DDBJ databases">
        <title>Lysobacter chinensis sp. nov., a bacterium isolated from cow dung compost.</title>
        <authorList>
            <person name="Zhou L.Y."/>
        </authorList>
    </citation>
    <scope>NUCLEOTIDE SEQUENCE [LARGE SCALE GENOMIC DNA]</scope>
    <source>
        <strain evidence="3">TLK-CK17</strain>
    </source>
</reference>
<evidence type="ECO:0000313" key="2">
    <source>
        <dbReference type="EMBL" id="MCF7220983.1"/>
    </source>
</evidence>
<dbReference type="Pfam" id="PF04326">
    <property type="entry name" value="SLFN_AlbA_2"/>
    <property type="match status" value="1"/>
</dbReference>
<dbReference type="InterPro" id="IPR007421">
    <property type="entry name" value="Schlafen_AlbA_2_dom"/>
</dbReference>
<sequence>MLTDDQLEQLRYKGEGSDLDYKADRYPFASATEDAKSELLKDILAMANAHRDGTAYILIGFKENSPHPAEVVGVPAEGAIDDSRIQQFVNEKLESKLDFRYEERIFDGKHVAVLAIPKQPRPLYLKKPYGKLLKDTVYIRRGSSTGVASPREVAMMGASNTIRAPAKIDLELKGDDNLPLAQNFQLTFYGSSSPYPDYSTGNRSFESSFELTPFSFRTHEDNSDFWRDAAEHLFLQSRLITLRVKVTNRSEFALSGAKLEISASGPSEKSVELDLVDNLPEMPAPGWSMLDRSLRSMVPGARHVNYVPQMEVDTKEGHHICRVRLGSLLPGESAFGDEVLAVLPETTGPHLLKVRILAQELNPPLTFEHIFEVQGKSETLDLDGLKSLIYESIKETKPD</sequence>
<proteinExistence type="predicted"/>
<dbReference type="Gene3D" id="3.30.950.30">
    <property type="entry name" value="Schlafen, AAA domain"/>
    <property type="match status" value="1"/>
</dbReference>
<organism evidence="2 3">
    <name type="scientific">Marilutibacter chinensis</name>
    <dbReference type="NCBI Taxonomy" id="2912247"/>
    <lineage>
        <taxon>Bacteria</taxon>
        <taxon>Pseudomonadati</taxon>
        <taxon>Pseudomonadota</taxon>
        <taxon>Gammaproteobacteria</taxon>
        <taxon>Lysobacterales</taxon>
        <taxon>Lysobacteraceae</taxon>
        <taxon>Marilutibacter</taxon>
    </lineage>
</organism>
<comment type="caution">
    <text evidence="2">The sequence shown here is derived from an EMBL/GenBank/DDBJ whole genome shotgun (WGS) entry which is preliminary data.</text>
</comment>
<keyword evidence="2" id="KW-0067">ATP-binding</keyword>
<dbReference type="GO" id="GO:0005524">
    <property type="term" value="F:ATP binding"/>
    <property type="evidence" value="ECO:0007669"/>
    <property type="project" value="UniProtKB-KW"/>
</dbReference>
<protein>
    <submittedName>
        <fullName evidence="2">ATP-binding protein</fullName>
    </submittedName>
</protein>
<evidence type="ECO:0000259" key="1">
    <source>
        <dbReference type="Pfam" id="PF04326"/>
    </source>
</evidence>
<accession>A0ABS9HRS4</accession>
<reference evidence="2 3" key="2">
    <citation type="submission" date="2022-01" db="EMBL/GenBank/DDBJ databases">
        <title>Lysobacter chinensis sp. nov., a bacterium isolated from cow dung compost.</title>
        <authorList>
            <person name="Liu Y."/>
        </authorList>
    </citation>
    <scope>NUCLEOTIDE SEQUENCE [LARGE SCALE GENOMIC DNA]</scope>
    <source>
        <strain evidence="2 3">TLK-CK17</strain>
    </source>
</reference>
<dbReference type="InterPro" id="IPR038461">
    <property type="entry name" value="Schlafen_AlbA_2_dom_sf"/>
</dbReference>
<keyword evidence="3" id="KW-1185">Reference proteome</keyword>